<evidence type="ECO:0000256" key="7">
    <source>
        <dbReference type="ARBA" id="ARBA00023316"/>
    </source>
</evidence>
<reference evidence="9 10" key="1">
    <citation type="submission" date="2020-11" db="EMBL/GenBank/DDBJ databases">
        <title>Fusibacter basophilias sp. nov.</title>
        <authorList>
            <person name="Qiu D."/>
        </authorList>
    </citation>
    <scope>NUCLEOTIDE SEQUENCE [LARGE SCALE GENOMIC DNA]</scope>
    <source>
        <strain evidence="9 10">Q10-2</strain>
    </source>
</reference>
<dbReference type="EMBL" id="JADKNH010000007">
    <property type="protein sequence ID" value="MBF4693888.1"/>
    <property type="molecule type" value="Genomic_DNA"/>
</dbReference>
<comment type="caution">
    <text evidence="9">The sequence shown here is derived from an EMBL/GenBank/DDBJ whole genome shotgun (WGS) entry which is preliminary data.</text>
</comment>
<keyword evidence="4" id="KW-0378">Hydrolase</keyword>
<dbReference type="EC" id="3.5.1.28" evidence="3"/>
<proteinExistence type="inferred from homology"/>
<organism evidence="9 10">
    <name type="scientific">Fusibacter ferrireducens</name>
    <dbReference type="NCBI Taxonomy" id="2785058"/>
    <lineage>
        <taxon>Bacteria</taxon>
        <taxon>Bacillati</taxon>
        <taxon>Bacillota</taxon>
        <taxon>Clostridia</taxon>
        <taxon>Eubacteriales</taxon>
        <taxon>Eubacteriales Family XII. Incertae Sedis</taxon>
        <taxon>Fusibacter</taxon>
    </lineage>
</organism>
<dbReference type="SMART" id="SM00644">
    <property type="entry name" value="Ami_2"/>
    <property type="match status" value="1"/>
</dbReference>
<comment type="similarity">
    <text evidence="2">Belongs to the N-acetylmuramoyl-L-alanine amidase 2 family.</text>
</comment>
<dbReference type="PANTHER" id="PTHR30417">
    <property type="entry name" value="N-ACETYLMURAMOYL-L-ALANINE AMIDASE AMID"/>
    <property type="match status" value="1"/>
</dbReference>
<dbReference type="Gene3D" id="3.40.80.10">
    <property type="entry name" value="Peptidoglycan recognition protein-like"/>
    <property type="match status" value="1"/>
</dbReference>
<evidence type="ECO:0000256" key="3">
    <source>
        <dbReference type="ARBA" id="ARBA00011901"/>
    </source>
</evidence>
<evidence type="ECO:0000256" key="6">
    <source>
        <dbReference type="ARBA" id="ARBA00023287"/>
    </source>
</evidence>
<dbReference type="Pfam" id="PF01510">
    <property type="entry name" value="Amidase_2"/>
    <property type="match status" value="1"/>
</dbReference>
<dbReference type="RefSeq" id="WP_194702129.1">
    <property type="nucleotide sequence ID" value="NZ_JADKNH010000007.1"/>
</dbReference>
<protein>
    <recommendedName>
        <fullName evidence="3">N-acetylmuramoyl-L-alanine amidase</fullName>
        <ecNumber evidence="3">3.5.1.28</ecNumber>
    </recommendedName>
</protein>
<feature type="domain" description="N-acetylmuramoyl-L-alanine amidase" evidence="8">
    <location>
        <begin position="34"/>
        <end position="174"/>
    </location>
</feature>
<accession>A0ABR9ZUQ4</accession>
<keyword evidence="7" id="KW-0961">Cell wall biogenesis/degradation</keyword>
<dbReference type="SUPFAM" id="SSF55846">
    <property type="entry name" value="N-acetylmuramoyl-L-alanine amidase-like"/>
    <property type="match status" value="1"/>
</dbReference>
<dbReference type="InterPro" id="IPR051206">
    <property type="entry name" value="NAMLAA_amidase_2"/>
</dbReference>
<evidence type="ECO:0000256" key="2">
    <source>
        <dbReference type="ARBA" id="ARBA00007553"/>
    </source>
</evidence>
<dbReference type="PANTHER" id="PTHR30417:SF11">
    <property type="entry name" value="N-ACETYLMURAMOYL-L-ALANINE AMIDASE XLYA"/>
    <property type="match status" value="1"/>
</dbReference>
<evidence type="ECO:0000256" key="4">
    <source>
        <dbReference type="ARBA" id="ARBA00022801"/>
    </source>
</evidence>
<evidence type="ECO:0000313" key="10">
    <source>
        <dbReference type="Proteomes" id="UP000614200"/>
    </source>
</evidence>
<dbReference type="InterPro" id="IPR036505">
    <property type="entry name" value="Amidase/PGRP_sf"/>
</dbReference>
<gene>
    <name evidence="9" type="ORF">ISU02_12275</name>
</gene>
<evidence type="ECO:0000313" key="9">
    <source>
        <dbReference type="EMBL" id="MBF4693888.1"/>
    </source>
</evidence>
<dbReference type="Proteomes" id="UP000614200">
    <property type="component" value="Unassembled WGS sequence"/>
</dbReference>
<comment type="catalytic activity">
    <reaction evidence="1">
        <text>Hydrolyzes the link between N-acetylmuramoyl residues and L-amino acid residues in certain cell-wall glycopeptides.</text>
        <dbReference type="EC" id="3.5.1.28"/>
    </reaction>
</comment>
<evidence type="ECO:0000256" key="5">
    <source>
        <dbReference type="ARBA" id="ARBA00022969"/>
    </source>
</evidence>
<name>A0ABR9ZUQ4_9FIRM</name>
<sequence length="288" mass="32600">MLNKLKIIGGVIQNKEINSIPLITQIVTPSGNHNVRTQMPLELETALGITNHNTGNTAPTASANMHAKWMQNVENADETYVGAHLFVDEKSIIQVLPINEVAYHAGDGKGNGNMKTIAVEICENGNILKAEEHAKQLNAALILTYPHFKIYKHQDWSGKYCPRVILGRKSWDAFVEDIQKYVAEATLEMASNVKSDSNLNSVSESESIESERELDSENHPIEAWKLKGIHFAIEEGLITDYNYWRDRLDDEMPAWAHFIIMEKVVEKLRDEMASILEEKLDEIYREAQ</sequence>
<keyword evidence="6" id="KW-0178">Competence</keyword>
<dbReference type="InterPro" id="IPR002502">
    <property type="entry name" value="Amidase_domain"/>
</dbReference>
<evidence type="ECO:0000259" key="8">
    <source>
        <dbReference type="SMART" id="SM00644"/>
    </source>
</evidence>
<dbReference type="CDD" id="cd06583">
    <property type="entry name" value="PGRP"/>
    <property type="match status" value="1"/>
</dbReference>
<keyword evidence="10" id="KW-1185">Reference proteome</keyword>
<keyword evidence="5" id="KW-0749">Sporulation</keyword>
<evidence type="ECO:0000256" key="1">
    <source>
        <dbReference type="ARBA" id="ARBA00001561"/>
    </source>
</evidence>